<gene>
    <name evidence="1" type="ORF">HMPREF0542_12249</name>
</gene>
<dbReference type="EMBL" id="ACGS02000058">
    <property type="protein sequence ID" value="EFZ33635.1"/>
    <property type="molecule type" value="Genomic_DNA"/>
</dbReference>
<sequence length="47" mass="5395">MPEDVFDVQKIMTCGKWDLKRIIAHEFSPAHLEEALVLVANVIIKMD</sequence>
<dbReference type="Proteomes" id="UP000004099">
    <property type="component" value="Unassembled WGS sequence"/>
</dbReference>
<evidence type="ECO:0000313" key="2">
    <source>
        <dbReference type="Proteomes" id="UP000004099"/>
    </source>
</evidence>
<evidence type="ECO:0000313" key="1">
    <source>
        <dbReference type="EMBL" id="EFZ33635.1"/>
    </source>
</evidence>
<dbReference type="RefSeq" id="WP_003692197.1">
    <property type="nucleotide sequence ID" value="NZ_AFYE01000035.1"/>
</dbReference>
<proteinExistence type="predicted"/>
<comment type="caution">
    <text evidence="1">The sequence shown here is derived from an EMBL/GenBank/DDBJ whole genome shotgun (WGS) entry which is preliminary data.</text>
</comment>
<accession>E7FTM1</accession>
<reference evidence="1 2" key="1">
    <citation type="submission" date="2011-01" db="EMBL/GenBank/DDBJ databases">
        <authorList>
            <person name="Muzny D."/>
            <person name="Qin X."/>
            <person name="Buhay C."/>
            <person name="Dugan-Rocha S."/>
            <person name="Ding Y."/>
            <person name="Chen G."/>
            <person name="Hawes A."/>
            <person name="Holder M."/>
            <person name="Jhangiani S."/>
            <person name="Johnson A."/>
            <person name="Khan Z."/>
            <person name="Li Z."/>
            <person name="Liu W."/>
            <person name="Liu X."/>
            <person name="Perez L."/>
            <person name="Shen H."/>
            <person name="Wang Q."/>
            <person name="Watt J."/>
            <person name="Xi L."/>
            <person name="Xin Y."/>
            <person name="Zhou J."/>
            <person name="Deng J."/>
            <person name="Jiang H."/>
            <person name="Liu Y."/>
            <person name="Qu J."/>
            <person name="Song X.-Z."/>
            <person name="Zhang L."/>
            <person name="Villasana D."/>
            <person name="Johnson A."/>
            <person name="Liu J."/>
            <person name="Liyanage D."/>
            <person name="Lorensuhewa L."/>
            <person name="Robinson T."/>
            <person name="Song A."/>
            <person name="Song B.-B."/>
            <person name="Dinh H."/>
            <person name="Thornton R."/>
            <person name="Coyle M."/>
            <person name="Francisco L."/>
            <person name="Jackson L."/>
            <person name="Javaid M."/>
            <person name="Korchina V."/>
            <person name="Kovar C."/>
            <person name="Mata R."/>
            <person name="Mathew T."/>
            <person name="Ngo R."/>
            <person name="Nguyen L."/>
            <person name="Nguyen N."/>
            <person name="Okwuonu G."/>
            <person name="Ongeri F."/>
            <person name="Pham C."/>
            <person name="Simmons D."/>
            <person name="Wilczek-Boney K."/>
            <person name="Hale W."/>
            <person name="Jakkamsetti A."/>
            <person name="Pham P."/>
            <person name="Ruth R."/>
            <person name="San Lucas F."/>
            <person name="Warren J."/>
            <person name="Zhang J."/>
            <person name="Zhao Z."/>
            <person name="Zhou C."/>
            <person name="Zhu D."/>
            <person name="Lee S."/>
            <person name="Bess C."/>
            <person name="Blankenburg K."/>
            <person name="Forbes L."/>
            <person name="Fu Q."/>
            <person name="Gubbala S."/>
            <person name="Hirani K."/>
            <person name="Jayaseelan J.C."/>
            <person name="Lara F."/>
            <person name="Munidasa M."/>
            <person name="Palculict T."/>
            <person name="Patil S."/>
            <person name="Pu L.-L."/>
            <person name="Saada N."/>
            <person name="Tang L."/>
            <person name="Weissenberger G."/>
            <person name="Zhu Y."/>
            <person name="Hemphill L."/>
            <person name="Shang Y."/>
            <person name="Youmans B."/>
            <person name="Ayvaz T."/>
            <person name="Ross M."/>
            <person name="Santibanez J."/>
            <person name="Aqrawi P."/>
            <person name="Gross S."/>
            <person name="Joshi V."/>
            <person name="Fowler G."/>
            <person name="Nazareth L."/>
            <person name="Reid J."/>
            <person name="Worley K."/>
            <person name="Petrosino J."/>
            <person name="Highlander S."/>
            <person name="Gibbs R."/>
        </authorList>
    </citation>
    <scope>NUCLEOTIDE SEQUENCE [LARGE SCALE GENOMIC DNA]</scope>
    <source>
        <strain evidence="1 2">ATCC 25644</strain>
    </source>
</reference>
<dbReference type="HOGENOM" id="CLU_3169607_0_0_9"/>
<name>E7FTM1_9LACO</name>
<dbReference type="AlphaFoldDB" id="E7FTM1"/>
<protein>
    <submittedName>
        <fullName evidence="1">Uncharacterized protein</fullName>
    </submittedName>
</protein>
<organism evidence="1 2">
    <name type="scientific">Ligilactobacillus ruminis ATCC 25644</name>
    <dbReference type="NCBI Taxonomy" id="525362"/>
    <lineage>
        <taxon>Bacteria</taxon>
        <taxon>Bacillati</taxon>
        <taxon>Bacillota</taxon>
        <taxon>Bacilli</taxon>
        <taxon>Lactobacillales</taxon>
        <taxon>Lactobacillaceae</taxon>
        <taxon>Ligilactobacillus</taxon>
    </lineage>
</organism>
<dbReference type="PATRIC" id="fig|525362.12.peg.1473"/>